<dbReference type="InterPro" id="IPR041657">
    <property type="entry name" value="HTH_17"/>
</dbReference>
<keyword evidence="2" id="KW-0238">DNA-binding</keyword>
<dbReference type="InterPro" id="IPR009061">
    <property type="entry name" value="DNA-bd_dom_put_sf"/>
</dbReference>
<evidence type="ECO:0000259" key="1">
    <source>
        <dbReference type="Pfam" id="PF12728"/>
    </source>
</evidence>
<feature type="domain" description="Helix-turn-helix" evidence="1">
    <location>
        <begin position="8"/>
        <end position="61"/>
    </location>
</feature>
<gene>
    <name evidence="2" type="ORF">C4532_06245</name>
</gene>
<evidence type="ECO:0000313" key="3">
    <source>
        <dbReference type="Proteomes" id="UP000285961"/>
    </source>
</evidence>
<protein>
    <submittedName>
        <fullName evidence="2">DNA-binding protein</fullName>
    </submittedName>
</protein>
<dbReference type="GO" id="GO:0003677">
    <property type="term" value="F:DNA binding"/>
    <property type="evidence" value="ECO:0007669"/>
    <property type="project" value="UniProtKB-KW"/>
</dbReference>
<reference evidence="2 3" key="1">
    <citation type="journal article" date="2017" name="ISME J.">
        <title>Energy and carbon metabolisms in a deep terrestrial subsurface fluid microbial community.</title>
        <authorList>
            <person name="Momper L."/>
            <person name="Jungbluth S.P."/>
            <person name="Lee M.D."/>
            <person name="Amend J.P."/>
        </authorList>
    </citation>
    <scope>NUCLEOTIDE SEQUENCE [LARGE SCALE GENOMIC DNA]</scope>
    <source>
        <strain evidence="2">SURF_17</strain>
    </source>
</reference>
<evidence type="ECO:0000313" key="2">
    <source>
        <dbReference type="EMBL" id="RJP72349.1"/>
    </source>
</evidence>
<proteinExistence type="predicted"/>
<dbReference type="AlphaFoldDB" id="A0A419F2J4"/>
<comment type="caution">
    <text evidence="2">The sequence shown here is derived from an EMBL/GenBank/DDBJ whole genome shotgun (WGS) entry which is preliminary data.</text>
</comment>
<dbReference type="Pfam" id="PF12728">
    <property type="entry name" value="HTH_17"/>
    <property type="match status" value="1"/>
</dbReference>
<dbReference type="SUPFAM" id="SSF46955">
    <property type="entry name" value="Putative DNA-binding domain"/>
    <property type="match status" value="1"/>
</dbReference>
<sequence length="69" mass="8069">MKDNDEILTGQEARELLKISRSTLWKLTREKQIPAYRVGNGKTSKLRYKRSELISFLNSNRVSWEEAQG</sequence>
<dbReference type="Proteomes" id="UP000285961">
    <property type="component" value="Unassembled WGS sequence"/>
</dbReference>
<dbReference type="NCBIfam" id="TIGR01764">
    <property type="entry name" value="excise"/>
    <property type="match status" value="1"/>
</dbReference>
<accession>A0A419F2J4</accession>
<name>A0A419F2J4_9BACT</name>
<dbReference type="EMBL" id="QZKI01000046">
    <property type="protein sequence ID" value="RJP72349.1"/>
    <property type="molecule type" value="Genomic_DNA"/>
</dbReference>
<organism evidence="2 3">
    <name type="scientific">Candidatus Abyssobacteria bacterium SURF_17</name>
    <dbReference type="NCBI Taxonomy" id="2093361"/>
    <lineage>
        <taxon>Bacteria</taxon>
        <taxon>Pseudomonadati</taxon>
        <taxon>Candidatus Hydrogenedentota</taxon>
        <taxon>Candidatus Abyssobacteria</taxon>
    </lineage>
</organism>
<dbReference type="InterPro" id="IPR010093">
    <property type="entry name" value="SinI_DNA-bd"/>
</dbReference>